<dbReference type="Gene3D" id="1.20.1270.60">
    <property type="entry name" value="Arfaptin homology (AH) domain/BAR domain"/>
    <property type="match status" value="1"/>
</dbReference>
<dbReference type="GO" id="GO:0048268">
    <property type="term" value="P:clathrin coat assembly"/>
    <property type="evidence" value="ECO:0007669"/>
    <property type="project" value="TreeGrafter"/>
</dbReference>
<evidence type="ECO:0000256" key="6">
    <source>
        <dbReference type="PROSITE-ProRule" id="PRU01077"/>
    </source>
</evidence>
<dbReference type="GO" id="GO:0005886">
    <property type="term" value="C:plasma membrane"/>
    <property type="evidence" value="ECO:0007669"/>
    <property type="project" value="TreeGrafter"/>
</dbReference>
<dbReference type="GO" id="GO:0030136">
    <property type="term" value="C:clathrin-coated vesicle"/>
    <property type="evidence" value="ECO:0007669"/>
    <property type="project" value="TreeGrafter"/>
</dbReference>
<evidence type="ECO:0000259" key="9">
    <source>
        <dbReference type="PROSITE" id="PS51072"/>
    </source>
</evidence>
<dbReference type="PROSITE" id="PS51072">
    <property type="entry name" value="MHD"/>
    <property type="match status" value="1"/>
</dbReference>
<protein>
    <recommendedName>
        <fullName evidence="13">F-BAR domain only protein 2</fullName>
    </recommendedName>
</protein>
<reference evidence="11" key="1">
    <citation type="submission" date="2023-06" db="EMBL/GenBank/DDBJ databases">
        <title>Male Hemibagrus guttatus genome.</title>
        <authorList>
            <person name="Bian C."/>
        </authorList>
    </citation>
    <scope>NUCLEOTIDE SEQUENCE</scope>
    <source>
        <strain evidence="11">Male_cb2023</strain>
        <tissue evidence="11">Muscle</tissue>
    </source>
</reference>
<dbReference type="AlphaFoldDB" id="A0AAE0ULE2"/>
<dbReference type="GO" id="GO:0072583">
    <property type="term" value="P:clathrin-dependent endocytosis"/>
    <property type="evidence" value="ECO:0007669"/>
    <property type="project" value="TreeGrafter"/>
</dbReference>
<keyword evidence="3" id="KW-0254">Endocytosis</keyword>
<dbReference type="PROSITE" id="PS51741">
    <property type="entry name" value="F_BAR"/>
    <property type="match status" value="1"/>
</dbReference>
<evidence type="ECO:0000313" key="12">
    <source>
        <dbReference type="Proteomes" id="UP001274896"/>
    </source>
</evidence>
<dbReference type="InterPro" id="IPR027267">
    <property type="entry name" value="AH/BAR_dom_sf"/>
</dbReference>
<feature type="compositionally biased region" description="Polar residues" evidence="8">
    <location>
        <begin position="358"/>
        <end position="372"/>
    </location>
</feature>
<feature type="region of interest" description="Disordered" evidence="8">
    <location>
        <begin position="262"/>
        <end position="292"/>
    </location>
</feature>
<dbReference type="PANTHER" id="PTHR23065">
    <property type="entry name" value="PROLINE-SERINE-THREONINE PHOSPHATASE INTERACTING PROTEIN 1"/>
    <property type="match status" value="1"/>
</dbReference>
<feature type="compositionally biased region" description="Polar residues" evidence="8">
    <location>
        <begin position="516"/>
        <end position="525"/>
    </location>
</feature>
<accession>A0AAE0ULE2</accession>
<comment type="caution">
    <text evidence="11">The sequence shown here is derived from an EMBL/GenBank/DDBJ whole genome shotgun (WGS) entry which is preliminary data.</text>
</comment>
<dbReference type="InterPro" id="IPR018808">
    <property type="entry name" value="Muniscin_C"/>
</dbReference>
<keyword evidence="12" id="KW-1185">Reference proteome</keyword>
<feature type="domain" description="F-BAR" evidence="10">
    <location>
        <begin position="1"/>
        <end position="258"/>
    </location>
</feature>
<feature type="region of interest" description="Disordered" evidence="8">
    <location>
        <begin position="510"/>
        <end position="598"/>
    </location>
</feature>
<dbReference type="EMBL" id="JAUCMX010000027">
    <property type="protein sequence ID" value="KAK3509102.1"/>
    <property type="molecule type" value="Genomic_DNA"/>
</dbReference>
<comment type="subcellular location">
    <subcellularLocation>
        <location evidence="1">Membrane</location>
        <location evidence="1">Clathrin-coated pit</location>
        <topology evidence="1">Peripheral membrane protein</topology>
        <orientation evidence="1">Cytoplasmic side</orientation>
    </subcellularLocation>
</comment>
<dbReference type="InterPro" id="IPR001060">
    <property type="entry name" value="FCH_dom"/>
</dbReference>
<dbReference type="SUPFAM" id="SSF103657">
    <property type="entry name" value="BAR/IMD domain-like"/>
    <property type="match status" value="1"/>
</dbReference>
<dbReference type="GO" id="GO:0098793">
    <property type="term" value="C:presynapse"/>
    <property type="evidence" value="ECO:0007669"/>
    <property type="project" value="GOC"/>
</dbReference>
<keyword evidence="2" id="KW-0597">Phosphoprotein</keyword>
<evidence type="ECO:0000313" key="11">
    <source>
        <dbReference type="EMBL" id="KAK3509102.1"/>
    </source>
</evidence>
<dbReference type="InterPro" id="IPR028565">
    <property type="entry name" value="MHD"/>
</dbReference>
<dbReference type="Proteomes" id="UP001274896">
    <property type="component" value="Unassembled WGS sequence"/>
</dbReference>
<dbReference type="InterPro" id="IPR031160">
    <property type="entry name" value="F_BAR_dom"/>
</dbReference>
<dbReference type="SMART" id="SM00055">
    <property type="entry name" value="FCH"/>
    <property type="match status" value="1"/>
</dbReference>
<feature type="domain" description="MHD" evidence="9">
    <location>
        <begin position="607"/>
        <end position="880"/>
    </location>
</feature>
<evidence type="ECO:0000256" key="3">
    <source>
        <dbReference type="ARBA" id="ARBA00022583"/>
    </source>
</evidence>
<gene>
    <name evidence="11" type="ORF">QTP70_020310</name>
</gene>
<sequence length="880" mass="97329">MLLSALIFPRPLKFQGDRNNGFDVLYHNMKHGQISSKELADFIRERATIEETYSRAITKLAKTASNFSQLGTFAPAWDVFKVSTEKLAVCHMDLVRKLQDLIKEVQKYAEEQTKAHKKTKEEVAPTLEAVQNIQSVSQALQKSKENYNSKILEQERMRKEGSTQRDLDKSGVKVKKAREAYKTYVEKYASTKTEFEQKMEETAQVQKEFVINMENTSVESLLQKLAESKGTGRERPGPIDFEECTVSLTTEVAKPRKRKAFAIPGRRKEKDTDSTESTEVEPTNTANGAPSDNYGPIDFQNAVSCGQILQNLMCLRWMKRVIVSDRNSMKMISFLHCWLPHKPVHMRRNQSSDELGRSRTQQESYTDRLTSNDLLSLDPFGPNLSGAPSSVSSSADEFFIPIPPSPPRAMSTPPTLLKNPGDAATPLKTPNTSIDLLSFWTQNQLMAFVPFGGLTWDNQERPWTVPISQFAKTPFSKAADSFISMGQKKESNLSWMEDYAMIPAACHMQDVPPSNRPTTPLNTATIVPPPRPSSRPKLPAGKLSGINEIARPFSPSMATNSSPLPAPLARAESSSSLSSNTSLSASNTPTIGTSRGPSPITLASQDSLPIAVAFTESVNAYFKGADPSKCIVKITGEMTLSFPSGIIKIFTSSPSPAVLTFKLRNTSKLEQILPNQHLLHSEICQNDTNTKDFWMNMPALTAYLRKASEQNPTSSYYNVDILKYQVCSNGIQSTPLNLAVYWKCAQSTTDLRVDYHYNPEAMQPPGSLCSVQVLVPVSGGVTNIHSLPSAIWNPDQSKLLWKLNDLSEKSENEGSGTLRAKFELSDGPSIPATLAVQFFNEGSTISGVEMELAGSGYRLSLNKKRLVSGFCQASQLLVDI</sequence>
<evidence type="ECO:0000256" key="7">
    <source>
        <dbReference type="SAM" id="Coils"/>
    </source>
</evidence>
<feature type="coiled-coil region" evidence="7">
    <location>
        <begin position="91"/>
        <end position="122"/>
    </location>
</feature>
<evidence type="ECO:0000256" key="8">
    <source>
        <dbReference type="SAM" id="MobiDB-lite"/>
    </source>
</evidence>
<feature type="region of interest" description="Disordered" evidence="8">
    <location>
        <begin position="347"/>
        <end position="372"/>
    </location>
</feature>
<keyword evidence="6 7" id="KW-0175">Coiled coil</keyword>
<dbReference type="PANTHER" id="PTHR23065:SF8">
    <property type="entry name" value="F-BAR DOMAIN ONLY PROTEIN 2"/>
    <property type="match status" value="1"/>
</dbReference>
<keyword evidence="4" id="KW-0472">Membrane</keyword>
<evidence type="ECO:0000256" key="4">
    <source>
        <dbReference type="ARBA" id="ARBA00023136"/>
    </source>
</evidence>
<dbReference type="Pfam" id="PF00611">
    <property type="entry name" value="FCH"/>
    <property type="match status" value="1"/>
</dbReference>
<evidence type="ECO:0000256" key="2">
    <source>
        <dbReference type="ARBA" id="ARBA00022553"/>
    </source>
</evidence>
<proteinExistence type="predicted"/>
<dbReference type="Pfam" id="PF10291">
    <property type="entry name" value="muHD"/>
    <property type="match status" value="1"/>
</dbReference>
<evidence type="ECO:0008006" key="13">
    <source>
        <dbReference type="Google" id="ProtNLM"/>
    </source>
</evidence>
<organism evidence="11 12">
    <name type="scientific">Hemibagrus guttatus</name>
    <dbReference type="NCBI Taxonomy" id="175788"/>
    <lineage>
        <taxon>Eukaryota</taxon>
        <taxon>Metazoa</taxon>
        <taxon>Chordata</taxon>
        <taxon>Craniata</taxon>
        <taxon>Vertebrata</taxon>
        <taxon>Euteleostomi</taxon>
        <taxon>Actinopterygii</taxon>
        <taxon>Neopterygii</taxon>
        <taxon>Teleostei</taxon>
        <taxon>Ostariophysi</taxon>
        <taxon>Siluriformes</taxon>
        <taxon>Bagridae</taxon>
        <taxon>Hemibagrus</taxon>
    </lineage>
</organism>
<evidence type="ECO:0000256" key="5">
    <source>
        <dbReference type="ARBA" id="ARBA00023176"/>
    </source>
</evidence>
<dbReference type="GO" id="GO:0048488">
    <property type="term" value="P:synaptic vesicle endocytosis"/>
    <property type="evidence" value="ECO:0007669"/>
    <property type="project" value="TreeGrafter"/>
</dbReference>
<name>A0AAE0ULE2_9TELE</name>
<dbReference type="GO" id="GO:0005905">
    <property type="term" value="C:clathrin-coated pit"/>
    <property type="evidence" value="ECO:0007669"/>
    <property type="project" value="UniProtKB-SubCell"/>
</dbReference>
<dbReference type="FunFam" id="2.60.40.1170:FF:000005">
    <property type="entry name" value="SH3-containing GRB2-like protein 3-interacting protein 1 isoform X3"/>
    <property type="match status" value="1"/>
</dbReference>
<feature type="compositionally biased region" description="Low complexity" evidence="8">
    <location>
        <begin position="560"/>
        <end position="590"/>
    </location>
</feature>
<evidence type="ECO:0000259" key="10">
    <source>
        <dbReference type="PROSITE" id="PS51741"/>
    </source>
</evidence>
<evidence type="ECO:0000256" key="1">
    <source>
        <dbReference type="ARBA" id="ARBA00004283"/>
    </source>
</evidence>
<feature type="compositionally biased region" description="Polar residues" evidence="8">
    <location>
        <begin position="280"/>
        <end position="290"/>
    </location>
</feature>
<feature type="region of interest" description="Disordered" evidence="8">
    <location>
        <begin position="386"/>
        <end position="412"/>
    </location>
</feature>
<keyword evidence="5" id="KW-0168">Coated pit</keyword>